<dbReference type="Proteomes" id="UP000238356">
    <property type="component" value="Unassembled WGS sequence"/>
</dbReference>
<gene>
    <name evidence="1" type="ORF">C5F51_36225</name>
</gene>
<organism evidence="1 2">
    <name type="scientific">Nocardia nova</name>
    <dbReference type="NCBI Taxonomy" id="37330"/>
    <lineage>
        <taxon>Bacteria</taxon>
        <taxon>Bacillati</taxon>
        <taxon>Actinomycetota</taxon>
        <taxon>Actinomycetes</taxon>
        <taxon>Mycobacteriales</taxon>
        <taxon>Nocardiaceae</taxon>
        <taxon>Nocardia</taxon>
    </lineage>
</organism>
<sequence>MYCLTAQCNSARCIASHAGSVWEVCDRCGGTEYVDGHIDPETATERCDCIHGLTELSLSRPLADVASEVEQLVALRPESVAKAVAPTVIYESWPAGGGAPVRWTGR</sequence>
<dbReference type="AlphaFoldDB" id="A0A2S5ZUD8"/>
<evidence type="ECO:0000313" key="1">
    <source>
        <dbReference type="EMBL" id="PPJ18750.1"/>
    </source>
</evidence>
<accession>A0A2S5ZUD8</accession>
<protein>
    <submittedName>
        <fullName evidence="1">Uncharacterized protein</fullName>
    </submittedName>
</protein>
<proteinExistence type="predicted"/>
<keyword evidence="2" id="KW-1185">Reference proteome</keyword>
<reference evidence="1 2" key="1">
    <citation type="submission" date="2018-02" db="EMBL/GenBank/DDBJ databases">
        <title>8 Nocardia nova and 1 Nocardia cyriacigeorgica strain used for evolution to TMP-SMX.</title>
        <authorList>
            <person name="Mehta H."/>
            <person name="Weng J."/>
            <person name="Shamoo Y."/>
        </authorList>
    </citation>
    <scope>NUCLEOTIDE SEQUENCE [LARGE SCALE GENOMIC DNA]</scope>
    <source>
        <strain evidence="1 2">BAA2227</strain>
    </source>
</reference>
<name>A0A2S5ZUD8_9NOCA</name>
<comment type="caution">
    <text evidence="1">The sequence shown here is derived from an EMBL/GenBank/DDBJ whole genome shotgun (WGS) entry which is preliminary data.</text>
</comment>
<evidence type="ECO:0000313" key="2">
    <source>
        <dbReference type="Proteomes" id="UP000238356"/>
    </source>
</evidence>
<dbReference type="EMBL" id="PSZD01000055">
    <property type="protein sequence ID" value="PPJ18750.1"/>
    <property type="molecule type" value="Genomic_DNA"/>
</dbReference>